<evidence type="ECO:0000313" key="3">
    <source>
        <dbReference type="EMBL" id="AFC25234.1"/>
    </source>
</evidence>
<evidence type="ECO:0000313" key="4">
    <source>
        <dbReference type="Proteomes" id="UP000007519"/>
    </source>
</evidence>
<keyword evidence="2" id="KW-0486">Methionine biosynthesis</keyword>
<feature type="active site" description="Proton donor" evidence="2">
    <location>
        <position position="246"/>
    </location>
</feature>
<dbReference type="InterPro" id="IPR037171">
    <property type="entry name" value="NagB/RpiA_transferase-like"/>
</dbReference>
<evidence type="ECO:0000256" key="2">
    <source>
        <dbReference type="HAMAP-Rule" id="MF_01678"/>
    </source>
</evidence>
<name>H6L5L8_SAPGL</name>
<dbReference type="Proteomes" id="UP000007519">
    <property type="component" value="Chromosome"/>
</dbReference>
<dbReference type="InterPro" id="IPR011559">
    <property type="entry name" value="Initiation_fac_2B_a/b/d"/>
</dbReference>
<dbReference type="InterPro" id="IPR000649">
    <property type="entry name" value="IF-2B-related"/>
</dbReference>
<reference evidence="3 4" key="1">
    <citation type="journal article" date="2012" name="Stand. Genomic Sci.">
        <title>Complete genome sequencing and analysis of Saprospira grandis str. Lewin, a predatory marine bacterium.</title>
        <authorList>
            <person name="Saw J.H."/>
            <person name="Yuryev A."/>
            <person name="Kanbe M."/>
            <person name="Hou S."/>
            <person name="Young A.G."/>
            <person name="Aizawa S."/>
            <person name="Alam M."/>
        </authorList>
    </citation>
    <scope>NUCLEOTIDE SEQUENCE [LARGE SCALE GENOMIC DNA]</scope>
    <source>
        <strain evidence="3 4">Lewin</strain>
    </source>
</reference>
<dbReference type="InterPro" id="IPR005251">
    <property type="entry name" value="IF-M1Pi"/>
</dbReference>
<keyword evidence="3" id="KW-0396">Initiation factor</keyword>
<dbReference type="PANTHER" id="PTHR43475:SF1">
    <property type="entry name" value="METHYLTHIORIBOSE-1-PHOSPHATE ISOMERASE"/>
    <property type="match status" value="1"/>
</dbReference>
<keyword evidence="3" id="KW-0648">Protein biosynthesis</keyword>
<protein>
    <recommendedName>
        <fullName evidence="2">Methylthioribose-1-phosphate isomerase</fullName>
        <shortName evidence="2">M1Pi</shortName>
        <shortName evidence="2">MTR-1-P isomerase</shortName>
        <ecNumber evidence="2">5.3.1.23</ecNumber>
    </recommendedName>
    <alternativeName>
        <fullName evidence="2">S-methyl-5-thioribose-1-phosphate isomerase</fullName>
    </alternativeName>
</protein>
<dbReference type="eggNOG" id="COG0182">
    <property type="taxonomic scope" value="Bacteria"/>
</dbReference>
<dbReference type="STRING" id="984262.SGRA_2506"/>
<gene>
    <name evidence="2 3" type="primary">mtnA</name>
    <name evidence="3" type="ordered locus">SGRA_2506</name>
</gene>
<keyword evidence="1 2" id="KW-0413">Isomerase</keyword>
<dbReference type="EMBL" id="CP002831">
    <property type="protein sequence ID" value="AFC25234.1"/>
    <property type="molecule type" value="Genomic_DNA"/>
</dbReference>
<dbReference type="Gene3D" id="3.40.50.10470">
    <property type="entry name" value="Translation initiation factor eif-2b, domain 2"/>
    <property type="match status" value="1"/>
</dbReference>
<feature type="site" description="Transition state stabilizer" evidence="2">
    <location>
        <position position="166"/>
    </location>
</feature>
<dbReference type="HAMAP" id="MF_01678">
    <property type="entry name" value="Salvage_MtnA"/>
    <property type="match status" value="1"/>
</dbReference>
<sequence length="366" mass="40768">MSVLPQPLRTLWLNAQEELQVINQIVLPHKVQVETLSTTQEVYWAIRNMLVRGAPLIGATAAYGIWLAAKAAPENDWKNSLALAHAYLRDARPTAVNLSTCLDRMRAAWQACYSRAEAIQACRYQADAIVKEDIEICFQIGQHGLKIIEEIAARKNGQPVQILTHCNAGMMGCIRWGTISSPIYQALAKGIKLHVWVDETRPRNQGSKLTAWEFEQHGVPHSLIVDNAGGHLMQHQLVDMVLVGTDRTTREGDVANKIGTYLKALAAKDNNIPFYVALPSTTIDWSINDGLKEIPIEERDSEEVRFVDGLTENGQYEKVRICPENTPARNYGFDVTPARLVTGLITERGFCAASREGLEGLFPEKK</sequence>
<feature type="binding site" evidence="2">
    <location>
        <begin position="52"/>
        <end position="54"/>
    </location>
    <ligand>
        <name>substrate</name>
    </ligand>
</feature>
<comment type="catalytic activity">
    <reaction evidence="2">
        <text>5-(methylsulfanyl)-alpha-D-ribose 1-phosphate = 5-(methylsulfanyl)-D-ribulose 1-phosphate</text>
        <dbReference type="Rhea" id="RHEA:19989"/>
        <dbReference type="ChEBI" id="CHEBI:58533"/>
        <dbReference type="ChEBI" id="CHEBI:58548"/>
        <dbReference type="EC" id="5.3.1.23"/>
    </reaction>
</comment>
<dbReference type="RefSeq" id="WP_015692847.1">
    <property type="nucleotide sequence ID" value="NC_016940.1"/>
</dbReference>
<accession>H6L5L8</accession>
<dbReference type="Gene3D" id="1.20.120.420">
    <property type="entry name" value="translation initiation factor eif-2b, domain 1"/>
    <property type="match status" value="1"/>
</dbReference>
<keyword evidence="4" id="KW-1185">Reference proteome</keyword>
<feature type="binding site" evidence="2">
    <location>
        <position position="92"/>
    </location>
    <ligand>
        <name>substrate</name>
    </ligand>
</feature>
<dbReference type="NCBIfam" id="NF004326">
    <property type="entry name" value="PRK05720.1"/>
    <property type="match status" value="1"/>
</dbReference>
<comment type="function">
    <text evidence="2">Catalyzes the interconversion of methylthioribose-1-phosphate (MTR-1-P) into methylthioribulose-1-phosphate (MTRu-1-P).</text>
</comment>
<dbReference type="NCBIfam" id="TIGR00512">
    <property type="entry name" value="salvage_mtnA"/>
    <property type="match status" value="1"/>
</dbReference>
<dbReference type="PANTHER" id="PTHR43475">
    <property type="entry name" value="METHYLTHIORIBOSE-1-PHOSPHATE ISOMERASE"/>
    <property type="match status" value="1"/>
</dbReference>
<dbReference type="InterPro" id="IPR042529">
    <property type="entry name" value="IF_2B-like_C"/>
</dbReference>
<dbReference type="OrthoDB" id="9803436at2"/>
<dbReference type="FunFam" id="3.40.50.10470:FF:000006">
    <property type="entry name" value="Methylthioribose-1-phosphate isomerase"/>
    <property type="match status" value="1"/>
</dbReference>
<dbReference type="EC" id="5.3.1.23" evidence="2"/>
<keyword evidence="2" id="KW-0028">Amino-acid biosynthesis</keyword>
<comment type="similarity">
    <text evidence="2">Belongs to the EIF-2B alpha/beta/delta subunits family. MtnA subfamily.</text>
</comment>
<dbReference type="UniPathway" id="UPA00904">
    <property type="reaction ID" value="UER00874"/>
</dbReference>
<dbReference type="KEGG" id="sgn:SGRA_2506"/>
<dbReference type="InterPro" id="IPR027363">
    <property type="entry name" value="M1Pi_N"/>
</dbReference>
<dbReference type="Pfam" id="PF01008">
    <property type="entry name" value="IF-2B"/>
    <property type="match status" value="1"/>
</dbReference>
<dbReference type="GO" id="GO:0003743">
    <property type="term" value="F:translation initiation factor activity"/>
    <property type="evidence" value="ECO:0007669"/>
    <property type="project" value="UniProtKB-KW"/>
</dbReference>
<feature type="binding site" evidence="2">
    <location>
        <position position="205"/>
    </location>
    <ligand>
        <name>substrate</name>
    </ligand>
</feature>
<dbReference type="GO" id="GO:0046523">
    <property type="term" value="F:S-methyl-5-thioribose-1-phosphate isomerase activity"/>
    <property type="evidence" value="ECO:0007669"/>
    <property type="project" value="UniProtKB-UniRule"/>
</dbReference>
<dbReference type="HOGENOM" id="CLU_016218_1_2_10"/>
<evidence type="ECO:0000256" key="1">
    <source>
        <dbReference type="ARBA" id="ARBA00023235"/>
    </source>
</evidence>
<proteinExistence type="inferred from homology"/>
<dbReference type="AlphaFoldDB" id="H6L5L8"/>
<feature type="binding site" evidence="2">
    <location>
        <begin position="256"/>
        <end position="257"/>
    </location>
    <ligand>
        <name>substrate</name>
    </ligand>
</feature>
<dbReference type="SUPFAM" id="SSF100950">
    <property type="entry name" value="NagB/RpiA/CoA transferase-like"/>
    <property type="match status" value="1"/>
</dbReference>
<dbReference type="GO" id="GO:0019509">
    <property type="term" value="P:L-methionine salvage from methylthioadenosine"/>
    <property type="evidence" value="ECO:0007669"/>
    <property type="project" value="UniProtKB-UniRule"/>
</dbReference>
<organism evidence="3 4">
    <name type="scientific">Saprospira grandis (strain Lewin)</name>
    <dbReference type="NCBI Taxonomy" id="984262"/>
    <lineage>
        <taxon>Bacteria</taxon>
        <taxon>Pseudomonadati</taxon>
        <taxon>Bacteroidota</taxon>
        <taxon>Saprospiria</taxon>
        <taxon>Saprospirales</taxon>
        <taxon>Saprospiraceae</taxon>
        <taxon>Saprospira</taxon>
    </lineage>
</organism>
<dbReference type="NCBIfam" id="TIGR00524">
    <property type="entry name" value="eIF-2B_rel"/>
    <property type="match status" value="1"/>
</dbReference>
<comment type="pathway">
    <text evidence="2">Amino-acid biosynthesis; L-methionine biosynthesis via salvage pathway; L-methionine from S-methyl-5-thio-alpha-D-ribose 1-phosphate: step 1/6.</text>
</comment>